<feature type="region of interest" description="Disordered" evidence="1">
    <location>
        <begin position="73"/>
        <end position="93"/>
    </location>
</feature>
<evidence type="ECO:0000256" key="1">
    <source>
        <dbReference type="SAM" id="MobiDB-lite"/>
    </source>
</evidence>
<keyword evidence="3" id="KW-1185">Reference proteome</keyword>
<name>A0A9Q3HEW7_9BASI</name>
<proteinExistence type="predicted"/>
<organism evidence="2 3">
    <name type="scientific">Austropuccinia psidii MF-1</name>
    <dbReference type="NCBI Taxonomy" id="1389203"/>
    <lineage>
        <taxon>Eukaryota</taxon>
        <taxon>Fungi</taxon>
        <taxon>Dikarya</taxon>
        <taxon>Basidiomycota</taxon>
        <taxon>Pucciniomycotina</taxon>
        <taxon>Pucciniomycetes</taxon>
        <taxon>Pucciniales</taxon>
        <taxon>Sphaerophragmiaceae</taxon>
        <taxon>Austropuccinia</taxon>
    </lineage>
</organism>
<evidence type="ECO:0000313" key="2">
    <source>
        <dbReference type="EMBL" id="MBW0501777.1"/>
    </source>
</evidence>
<evidence type="ECO:0000313" key="3">
    <source>
        <dbReference type="Proteomes" id="UP000765509"/>
    </source>
</evidence>
<sequence>MWSYLKGSQEVINEETMQEQQDISDVDRINKRMLEMQEELIELLRKEGKIKESNLTTENRSIEENTTMLRIFRQERSTSPFSRPIASSAPFTS</sequence>
<reference evidence="2" key="1">
    <citation type="submission" date="2021-03" db="EMBL/GenBank/DDBJ databases">
        <title>Draft genome sequence of rust myrtle Austropuccinia psidii MF-1, a brazilian biotype.</title>
        <authorList>
            <person name="Quecine M.C."/>
            <person name="Pachon D.M.R."/>
            <person name="Bonatelli M.L."/>
            <person name="Correr F.H."/>
            <person name="Franceschini L.M."/>
            <person name="Leite T.F."/>
            <person name="Margarido G.R.A."/>
            <person name="Almeida C.A."/>
            <person name="Ferrarezi J.A."/>
            <person name="Labate C.A."/>
        </authorList>
    </citation>
    <scope>NUCLEOTIDE SEQUENCE</scope>
    <source>
        <strain evidence="2">MF-1</strain>
    </source>
</reference>
<gene>
    <name evidence="2" type="ORF">O181_041492</name>
</gene>
<dbReference type="AlphaFoldDB" id="A0A9Q3HEW7"/>
<accession>A0A9Q3HEW7</accession>
<protein>
    <submittedName>
        <fullName evidence="2">Uncharacterized protein</fullName>
    </submittedName>
</protein>
<dbReference type="EMBL" id="AVOT02016494">
    <property type="protein sequence ID" value="MBW0501777.1"/>
    <property type="molecule type" value="Genomic_DNA"/>
</dbReference>
<dbReference type="Proteomes" id="UP000765509">
    <property type="component" value="Unassembled WGS sequence"/>
</dbReference>
<comment type="caution">
    <text evidence="2">The sequence shown here is derived from an EMBL/GenBank/DDBJ whole genome shotgun (WGS) entry which is preliminary data.</text>
</comment>